<dbReference type="AlphaFoldDB" id="A0A0P6Z135"/>
<evidence type="ECO:0000259" key="4">
    <source>
        <dbReference type="PROSITE" id="PS01124"/>
    </source>
</evidence>
<dbReference type="STRING" id="70996.SE18_05385"/>
<organism evidence="5 6">
    <name type="scientific">Herpetosiphon geysericola</name>
    <dbReference type="NCBI Taxonomy" id="70996"/>
    <lineage>
        <taxon>Bacteria</taxon>
        <taxon>Bacillati</taxon>
        <taxon>Chloroflexota</taxon>
        <taxon>Chloroflexia</taxon>
        <taxon>Herpetosiphonales</taxon>
        <taxon>Herpetosiphonaceae</taxon>
        <taxon>Herpetosiphon</taxon>
    </lineage>
</organism>
<evidence type="ECO:0000256" key="2">
    <source>
        <dbReference type="ARBA" id="ARBA00023125"/>
    </source>
</evidence>
<sequence length="244" mass="27158">MYCLYQTLAAFDSGWKQFPHHYLLYAAQGAFQLEVATLRWLLPPQRAAWIAAHVPIRIHCQSAVVCSSLIVPPSSFDLPIADCRVFSVSAMAQAMLEHAKRWPQSAEFDPKAERFLLALADVCLELATQPDNFWLPVAQSTDLQLALDYSLAQLEQPITLAMAAQAGAMAERTLARRCASELGLSWRAYLHRARMIRATELLLASNLPILEVALAIGFESVTSFSSAFRQFSGQAPRQFRQGYA</sequence>
<dbReference type="PROSITE" id="PS00041">
    <property type="entry name" value="HTH_ARAC_FAMILY_1"/>
    <property type="match status" value="1"/>
</dbReference>
<dbReference type="Pfam" id="PF12833">
    <property type="entry name" value="HTH_18"/>
    <property type="match status" value="1"/>
</dbReference>
<proteinExistence type="predicted"/>
<name>A0A0P6Z135_9CHLR</name>
<protein>
    <recommendedName>
        <fullName evidence="4">HTH araC/xylS-type domain-containing protein</fullName>
    </recommendedName>
</protein>
<evidence type="ECO:0000313" key="5">
    <source>
        <dbReference type="EMBL" id="KPL90672.1"/>
    </source>
</evidence>
<keyword evidence="1" id="KW-0805">Transcription regulation</keyword>
<dbReference type="EMBL" id="LGKP01000011">
    <property type="protein sequence ID" value="KPL90672.1"/>
    <property type="molecule type" value="Genomic_DNA"/>
</dbReference>
<dbReference type="PANTHER" id="PTHR11019">
    <property type="entry name" value="HTH-TYPE TRANSCRIPTIONAL REGULATOR NIMR"/>
    <property type="match status" value="1"/>
</dbReference>
<accession>A0A0P6Z135</accession>
<evidence type="ECO:0000256" key="3">
    <source>
        <dbReference type="ARBA" id="ARBA00023163"/>
    </source>
</evidence>
<dbReference type="InterPro" id="IPR009057">
    <property type="entry name" value="Homeodomain-like_sf"/>
</dbReference>
<dbReference type="PRINTS" id="PR00032">
    <property type="entry name" value="HTHARAC"/>
</dbReference>
<dbReference type="PROSITE" id="PS01124">
    <property type="entry name" value="HTH_ARAC_FAMILY_2"/>
    <property type="match status" value="1"/>
</dbReference>
<dbReference type="InterPro" id="IPR018062">
    <property type="entry name" value="HTH_AraC-typ_CS"/>
</dbReference>
<dbReference type="GO" id="GO:0003700">
    <property type="term" value="F:DNA-binding transcription factor activity"/>
    <property type="evidence" value="ECO:0007669"/>
    <property type="project" value="InterPro"/>
</dbReference>
<keyword evidence="3" id="KW-0804">Transcription</keyword>
<dbReference type="InterPro" id="IPR018060">
    <property type="entry name" value="HTH_AraC"/>
</dbReference>
<evidence type="ECO:0000256" key="1">
    <source>
        <dbReference type="ARBA" id="ARBA00023015"/>
    </source>
</evidence>
<dbReference type="Proteomes" id="UP000050277">
    <property type="component" value="Unassembled WGS sequence"/>
</dbReference>
<reference evidence="5 6" key="1">
    <citation type="submission" date="2015-07" db="EMBL/GenBank/DDBJ databases">
        <title>Whole genome sequence of Herpetosiphon geysericola DSM 7119.</title>
        <authorList>
            <person name="Hemp J."/>
            <person name="Ward L.M."/>
            <person name="Pace L.A."/>
            <person name="Fischer W.W."/>
        </authorList>
    </citation>
    <scope>NUCLEOTIDE SEQUENCE [LARGE SCALE GENOMIC DNA]</scope>
    <source>
        <strain evidence="5 6">DSM 7119</strain>
    </source>
</reference>
<dbReference type="PANTHER" id="PTHR11019:SF190">
    <property type="entry name" value="ARAC-FAMILY REGULATORY PROTEIN"/>
    <property type="match status" value="1"/>
</dbReference>
<dbReference type="GO" id="GO:0043565">
    <property type="term" value="F:sequence-specific DNA binding"/>
    <property type="evidence" value="ECO:0007669"/>
    <property type="project" value="InterPro"/>
</dbReference>
<keyword evidence="2" id="KW-0238">DNA-binding</keyword>
<keyword evidence="6" id="KW-1185">Reference proteome</keyword>
<dbReference type="SMART" id="SM00342">
    <property type="entry name" value="HTH_ARAC"/>
    <property type="match status" value="1"/>
</dbReference>
<dbReference type="InterPro" id="IPR020449">
    <property type="entry name" value="Tscrpt_reg_AraC-type_HTH"/>
</dbReference>
<feature type="domain" description="HTH araC/xylS-type" evidence="4">
    <location>
        <begin position="144"/>
        <end position="242"/>
    </location>
</feature>
<comment type="caution">
    <text evidence="5">The sequence shown here is derived from an EMBL/GenBank/DDBJ whole genome shotgun (WGS) entry which is preliminary data.</text>
</comment>
<gene>
    <name evidence="5" type="ORF">SE18_05385</name>
</gene>
<dbReference type="SUPFAM" id="SSF46689">
    <property type="entry name" value="Homeodomain-like"/>
    <property type="match status" value="1"/>
</dbReference>
<evidence type="ECO:0000313" key="6">
    <source>
        <dbReference type="Proteomes" id="UP000050277"/>
    </source>
</evidence>
<dbReference type="Gene3D" id="1.10.10.60">
    <property type="entry name" value="Homeodomain-like"/>
    <property type="match status" value="1"/>
</dbReference>